<dbReference type="PROSITE" id="PS50075">
    <property type="entry name" value="CARRIER"/>
    <property type="match status" value="1"/>
</dbReference>
<dbReference type="GO" id="GO:0043041">
    <property type="term" value="P:amino acid activation for nonribosomal peptide biosynthetic process"/>
    <property type="evidence" value="ECO:0007669"/>
    <property type="project" value="TreeGrafter"/>
</dbReference>
<dbReference type="SUPFAM" id="SSF56801">
    <property type="entry name" value="Acetyl-CoA synthetase-like"/>
    <property type="match status" value="1"/>
</dbReference>
<evidence type="ECO:0000313" key="6">
    <source>
        <dbReference type="Proteomes" id="UP000503129"/>
    </source>
</evidence>
<dbReference type="RefSeq" id="WP_169265647.1">
    <property type="nucleotide sequence ID" value="NZ_CAWOXK010000001.1"/>
</dbReference>
<dbReference type="EMBL" id="CP030118">
    <property type="protein sequence ID" value="QDL11463.1"/>
    <property type="molecule type" value="Genomic_DNA"/>
</dbReference>
<dbReference type="Pfam" id="PF13193">
    <property type="entry name" value="AMP-binding_C"/>
    <property type="match status" value="1"/>
</dbReference>
<evidence type="ECO:0000313" key="5">
    <source>
        <dbReference type="EMBL" id="QDL11463.1"/>
    </source>
</evidence>
<dbReference type="PROSITE" id="PS00455">
    <property type="entry name" value="AMP_BINDING"/>
    <property type="match status" value="1"/>
</dbReference>
<dbReference type="InterPro" id="IPR020806">
    <property type="entry name" value="PKS_PP-bd"/>
</dbReference>
<dbReference type="InterPro" id="IPR042099">
    <property type="entry name" value="ANL_N_sf"/>
</dbReference>
<dbReference type="Proteomes" id="UP000503129">
    <property type="component" value="Chromosome"/>
</dbReference>
<evidence type="ECO:0000256" key="2">
    <source>
        <dbReference type="ARBA" id="ARBA00022553"/>
    </source>
</evidence>
<gene>
    <name evidence="4" type="ORF">DP114_29325</name>
    <name evidence="5" type="ORF">DP114_29365</name>
</gene>
<dbReference type="Pfam" id="PF00501">
    <property type="entry name" value="AMP-binding"/>
    <property type="match status" value="1"/>
</dbReference>
<dbReference type="InterPro" id="IPR025110">
    <property type="entry name" value="AMP-bd_C"/>
</dbReference>
<dbReference type="FunFam" id="3.40.50.980:FF:000002">
    <property type="entry name" value="Enterobactin synthetase component F"/>
    <property type="match status" value="1"/>
</dbReference>
<dbReference type="GO" id="GO:0044550">
    <property type="term" value="P:secondary metabolite biosynthetic process"/>
    <property type="evidence" value="ECO:0007669"/>
    <property type="project" value="TreeGrafter"/>
</dbReference>
<dbReference type="CDD" id="cd17643">
    <property type="entry name" value="A_NRPS_Cytc1-like"/>
    <property type="match status" value="1"/>
</dbReference>
<dbReference type="KEGG" id="bsen:DP114_29365"/>
<reference evidence="5 6" key="1">
    <citation type="submission" date="2018-06" db="EMBL/GenBank/DDBJ databases">
        <title>Comparative genomics of Brasilonema spp. strains.</title>
        <authorList>
            <person name="Alvarenga D.O."/>
            <person name="Fiore M.F."/>
            <person name="Varani A.M."/>
        </authorList>
    </citation>
    <scope>NUCLEOTIDE SEQUENCE [LARGE SCALE GENOMIC DNA]</scope>
    <source>
        <strain evidence="5 6">CENA114</strain>
    </source>
</reference>
<dbReference type="FunFam" id="3.40.50.12780:FF:000012">
    <property type="entry name" value="Non-ribosomal peptide synthetase"/>
    <property type="match status" value="1"/>
</dbReference>
<proteinExistence type="predicted"/>
<dbReference type="InterPro" id="IPR009081">
    <property type="entry name" value="PP-bd_ACP"/>
</dbReference>
<dbReference type="Gene3D" id="3.30.300.30">
    <property type="match status" value="1"/>
</dbReference>
<evidence type="ECO:0000259" key="3">
    <source>
        <dbReference type="PROSITE" id="PS50075"/>
    </source>
</evidence>
<dbReference type="InterPro" id="IPR000873">
    <property type="entry name" value="AMP-dep_synth/lig_dom"/>
</dbReference>
<sequence length="623" mass="69043">MSKTMSESAVFSNKCLHEIFEARARQAPNKIAVSYKDEQISYEELNCRANQLAHQLQSLGVGADVLVGLCTDRSIEMIVGILAILKAGGAYVPIDPNYPSNRIRLLLEDSAVAVVVSVSSVAGCLEGFNVKVVCIDENLSSLNNQPVTSGQVISNDRSLAYVIYTSGSTGIPKGVLIEHRNAVRLFEQTHQWFNFDDKDVWTMFHSVAFDFSVWEIWGALLYGGHLVIVPFEVTRSPKQFHNLLTHKGITVLNQTPSAFRQLVATDIASEESTDFALRLVIFGGEALELKLLDPWIARYGDQRPQLVNMYGITETTVHVTYRRITKQDLASSDLSPIGTPIPDLQIHLLDSSGQPVPDGTPGDIYIAGPGLARGYHNRPELTAERFLQNHSFSTEGARLYYSGDRAVRMDNGELIYLGRADEQIKVRGFRIEPREIEMCLRSHPQVTSCVVIPHDYGDGDVRLIAYIVPTPNLSMTIETTEELRSNLAQYAGVELPIHMRPSAYSILRELPITAHGKVDRRALPIPCVDKSISSTELNASKTSTEQVVTEIWEDLLEINCTSTNDDFFDLGGTSLALIRLFGRINEHFGISLDLSSMVEGATISHLARCVDAELRNQQLVKVS</sequence>
<dbReference type="PANTHER" id="PTHR45527:SF14">
    <property type="entry name" value="PLIPASTATIN SYNTHASE SUBUNIT B"/>
    <property type="match status" value="1"/>
</dbReference>
<evidence type="ECO:0000256" key="1">
    <source>
        <dbReference type="ARBA" id="ARBA00022450"/>
    </source>
</evidence>
<dbReference type="Gene3D" id="3.40.50.12780">
    <property type="entry name" value="N-terminal domain of ligase-like"/>
    <property type="match status" value="1"/>
</dbReference>
<keyword evidence="1" id="KW-0596">Phosphopantetheine</keyword>
<dbReference type="NCBIfam" id="TIGR01733">
    <property type="entry name" value="AA-adenyl-dom"/>
    <property type="match status" value="1"/>
</dbReference>
<dbReference type="GO" id="GO:0005829">
    <property type="term" value="C:cytosol"/>
    <property type="evidence" value="ECO:0007669"/>
    <property type="project" value="TreeGrafter"/>
</dbReference>
<dbReference type="SUPFAM" id="SSF47336">
    <property type="entry name" value="ACP-like"/>
    <property type="match status" value="1"/>
</dbReference>
<protein>
    <recommendedName>
        <fullName evidence="3">Carrier domain-containing protein</fullName>
    </recommendedName>
</protein>
<dbReference type="AlphaFoldDB" id="A0A856MJH2"/>
<dbReference type="SMART" id="SM00823">
    <property type="entry name" value="PKS_PP"/>
    <property type="match status" value="1"/>
</dbReference>
<dbReference type="InterPro" id="IPR020845">
    <property type="entry name" value="AMP-binding_CS"/>
</dbReference>
<dbReference type="Pfam" id="PF00550">
    <property type="entry name" value="PP-binding"/>
    <property type="match status" value="1"/>
</dbReference>
<dbReference type="InterPro" id="IPR036736">
    <property type="entry name" value="ACP-like_sf"/>
</dbReference>
<dbReference type="InterPro" id="IPR045851">
    <property type="entry name" value="AMP-bd_C_sf"/>
</dbReference>
<dbReference type="GO" id="GO:0031177">
    <property type="term" value="F:phosphopantetheine binding"/>
    <property type="evidence" value="ECO:0007669"/>
    <property type="project" value="InterPro"/>
</dbReference>
<dbReference type="Gene3D" id="3.40.50.1820">
    <property type="entry name" value="alpha/beta hydrolase"/>
    <property type="match status" value="1"/>
</dbReference>
<evidence type="ECO:0000313" key="4">
    <source>
        <dbReference type="EMBL" id="QDL11456.1"/>
    </source>
</evidence>
<dbReference type="InterPro" id="IPR010071">
    <property type="entry name" value="AA_adenyl_dom"/>
</dbReference>
<dbReference type="InterPro" id="IPR029058">
    <property type="entry name" value="AB_hydrolase_fold"/>
</dbReference>
<dbReference type="EMBL" id="CP030118">
    <property type="protein sequence ID" value="QDL11456.1"/>
    <property type="molecule type" value="Genomic_DNA"/>
</dbReference>
<dbReference type="FunFam" id="3.40.50.980:FF:000001">
    <property type="entry name" value="Non-ribosomal peptide synthetase"/>
    <property type="match status" value="1"/>
</dbReference>
<accession>A0A856MJH2</accession>
<feature type="domain" description="Carrier" evidence="3">
    <location>
        <begin position="539"/>
        <end position="614"/>
    </location>
</feature>
<organism evidence="5 6">
    <name type="scientific">Brasilonema sennae CENA114</name>
    <dbReference type="NCBI Taxonomy" id="415709"/>
    <lineage>
        <taxon>Bacteria</taxon>
        <taxon>Bacillati</taxon>
        <taxon>Cyanobacteriota</taxon>
        <taxon>Cyanophyceae</taxon>
        <taxon>Nostocales</taxon>
        <taxon>Scytonemataceae</taxon>
        <taxon>Brasilonema</taxon>
        <taxon>Bromeliae group (in: Brasilonema)</taxon>
    </lineage>
</organism>
<name>A0A856MJH2_9CYAN</name>
<keyword evidence="6" id="KW-1185">Reference proteome</keyword>
<dbReference type="PANTHER" id="PTHR45527">
    <property type="entry name" value="NONRIBOSOMAL PEPTIDE SYNTHETASE"/>
    <property type="match status" value="1"/>
</dbReference>
<dbReference type="KEGG" id="bsen:DP114_29325"/>
<keyword evidence="2" id="KW-0597">Phosphoprotein</keyword>